<evidence type="ECO:0000313" key="3">
    <source>
        <dbReference type="Proteomes" id="UP000604825"/>
    </source>
</evidence>
<gene>
    <name evidence="2" type="ORF">NCGR_LOCUS1499</name>
</gene>
<dbReference type="Proteomes" id="UP000604825">
    <property type="component" value="Unassembled WGS sequence"/>
</dbReference>
<proteinExistence type="predicted"/>
<name>A0A811MDK1_9POAL</name>
<feature type="compositionally biased region" description="Basic residues" evidence="1">
    <location>
        <begin position="115"/>
        <end position="130"/>
    </location>
</feature>
<feature type="region of interest" description="Disordered" evidence="1">
    <location>
        <begin position="82"/>
        <end position="130"/>
    </location>
</feature>
<accession>A0A811MDK1</accession>
<keyword evidence="3" id="KW-1185">Reference proteome</keyword>
<evidence type="ECO:0000313" key="2">
    <source>
        <dbReference type="EMBL" id="CAD6203287.1"/>
    </source>
</evidence>
<reference evidence="2" key="1">
    <citation type="submission" date="2020-10" db="EMBL/GenBank/DDBJ databases">
        <authorList>
            <person name="Han B."/>
            <person name="Lu T."/>
            <person name="Zhao Q."/>
            <person name="Huang X."/>
            <person name="Zhao Y."/>
        </authorList>
    </citation>
    <scope>NUCLEOTIDE SEQUENCE</scope>
</reference>
<evidence type="ECO:0000256" key="1">
    <source>
        <dbReference type="SAM" id="MobiDB-lite"/>
    </source>
</evidence>
<sequence>MGEERTNGRKKKERAYVLFRAVWILGNAVASLPPRSVAAARRRERWAGRSAARGRQGVWSGGPSAGWALGHWLEMRLCNEGESCSEGGKERGARGGGSLRDGDESGAAEAQFASRVKRVGARGRRRRGAS</sequence>
<dbReference type="AlphaFoldDB" id="A0A811MDK1"/>
<protein>
    <submittedName>
        <fullName evidence="2">Uncharacterized protein</fullName>
    </submittedName>
</protein>
<comment type="caution">
    <text evidence="2">The sequence shown here is derived from an EMBL/GenBank/DDBJ whole genome shotgun (WGS) entry which is preliminary data.</text>
</comment>
<dbReference type="EMBL" id="CAJGYO010000001">
    <property type="protein sequence ID" value="CAD6203287.1"/>
    <property type="molecule type" value="Genomic_DNA"/>
</dbReference>
<organism evidence="2 3">
    <name type="scientific">Miscanthus lutarioriparius</name>
    <dbReference type="NCBI Taxonomy" id="422564"/>
    <lineage>
        <taxon>Eukaryota</taxon>
        <taxon>Viridiplantae</taxon>
        <taxon>Streptophyta</taxon>
        <taxon>Embryophyta</taxon>
        <taxon>Tracheophyta</taxon>
        <taxon>Spermatophyta</taxon>
        <taxon>Magnoliopsida</taxon>
        <taxon>Liliopsida</taxon>
        <taxon>Poales</taxon>
        <taxon>Poaceae</taxon>
        <taxon>PACMAD clade</taxon>
        <taxon>Panicoideae</taxon>
        <taxon>Andropogonodae</taxon>
        <taxon>Andropogoneae</taxon>
        <taxon>Saccharinae</taxon>
        <taxon>Miscanthus</taxon>
    </lineage>
</organism>